<protein>
    <submittedName>
        <fullName evidence="1">Uncharacterized protein</fullName>
    </submittedName>
</protein>
<keyword evidence="2" id="KW-1185">Reference proteome</keyword>
<dbReference type="InParanoid" id="A0A3N4M5B5"/>
<accession>A0A3N4M5B5</accession>
<dbReference type="EMBL" id="ML121528">
    <property type="protein sequence ID" value="RPB29009.1"/>
    <property type="molecule type" value="Genomic_DNA"/>
</dbReference>
<dbReference type="Proteomes" id="UP000267821">
    <property type="component" value="Unassembled WGS sequence"/>
</dbReference>
<organism evidence="1 2">
    <name type="scientific">Terfezia boudieri ATCC MYA-4762</name>
    <dbReference type="NCBI Taxonomy" id="1051890"/>
    <lineage>
        <taxon>Eukaryota</taxon>
        <taxon>Fungi</taxon>
        <taxon>Dikarya</taxon>
        <taxon>Ascomycota</taxon>
        <taxon>Pezizomycotina</taxon>
        <taxon>Pezizomycetes</taxon>
        <taxon>Pezizales</taxon>
        <taxon>Pezizaceae</taxon>
        <taxon>Terfezia</taxon>
    </lineage>
</organism>
<dbReference type="AlphaFoldDB" id="A0A3N4M5B5"/>
<gene>
    <name evidence="1" type="ORF">L211DRAFT_845034</name>
</gene>
<evidence type="ECO:0000313" key="2">
    <source>
        <dbReference type="Proteomes" id="UP000267821"/>
    </source>
</evidence>
<reference evidence="1 2" key="1">
    <citation type="journal article" date="2018" name="Nat. Ecol. Evol.">
        <title>Pezizomycetes genomes reveal the molecular basis of ectomycorrhizal truffle lifestyle.</title>
        <authorList>
            <person name="Murat C."/>
            <person name="Payen T."/>
            <person name="Noel B."/>
            <person name="Kuo A."/>
            <person name="Morin E."/>
            <person name="Chen J."/>
            <person name="Kohler A."/>
            <person name="Krizsan K."/>
            <person name="Balestrini R."/>
            <person name="Da Silva C."/>
            <person name="Montanini B."/>
            <person name="Hainaut M."/>
            <person name="Levati E."/>
            <person name="Barry K.W."/>
            <person name="Belfiori B."/>
            <person name="Cichocki N."/>
            <person name="Clum A."/>
            <person name="Dockter R.B."/>
            <person name="Fauchery L."/>
            <person name="Guy J."/>
            <person name="Iotti M."/>
            <person name="Le Tacon F."/>
            <person name="Lindquist E.A."/>
            <person name="Lipzen A."/>
            <person name="Malagnac F."/>
            <person name="Mello A."/>
            <person name="Molinier V."/>
            <person name="Miyauchi S."/>
            <person name="Poulain J."/>
            <person name="Riccioni C."/>
            <person name="Rubini A."/>
            <person name="Sitrit Y."/>
            <person name="Splivallo R."/>
            <person name="Traeger S."/>
            <person name="Wang M."/>
            <person name="Zifcakova L."/>
            <person name="Wipf D."/>
            <person name="Zambonelli A."/>
            <person name="Paolocci F."/>
            <person name="Nowrousian M."/>
            <person name="Ottonello S."/>
            <person name="Baldrian P."/>
            <person name="Spatafora J.W."/>
            <person name="Henrissat B."/>
            <person name="Nagy L.G."/>
            <person name="Aury J.M."/>
            <person name="Wincker P."/>
            <person name="Grigoriev I.V."/>
            <person name="Bonfante P."/>
            <person name="Martin F.M."/>
        </authorList>
    </citation>
    <scope>NUCLEOTIDE SEQUENCE [LARGE SCALE GENOMIC DNA]</scope>
    <source>
        <strain evidence="1 2">ATCC MYA-4762</strain>
    </source>
</reference>
<dbReference type="OrthoDB" id="10459306at2759"/>
<name>A0A3N4M5B5_9PEZI</name>
<evidence type="ECO:0000313" key="1">
    <source>
        <dbReference type="EMBL" id="RPB29009.1"/>
    </source>
</evidence>
<proteinExistence type="predicted"/>
<sequence length="185" mass="21059">MLTTYTTTSTTHLTYELHTFIFPSSKPARASIPQYFFPISTSLADEFLQPHPSSLKPTSTPTPGPECWPYHLLPHPEWVVATILRFTDKMRDSSWNVAGMKFVDEEEEERERERVRWEMEERRIREQKRGGGVHFYGGVYYGGWYGEGKEGSGKTKGGGGYMGGIKAGSRTKGELKCQILMVREV</sequence>